<keyword evidence="2" id="KW-1185">Reference proteome</keyword>
<sequence length="32" mass="3390">MVVDEAPVLAECSARSGLAQTLVPLVQLVHRS</sequence>
<dbReference type="AlphaFoldDB" id="A0A9R0UB71"/>
<reference evidence="1 2" key="1">
    <citation type="journal article" date="2011" name="J. Bacteriol.">
        <title>Whole genome sequence of the rifamycin B-producing strain Amycolatopsis mediterranei S699.</title>
        <authorList>
            <person name="Verma M."/>
            <person name="Kaur J."/>
            <person name="Kumar M."/>
            <person name="Kumari K."/>
            <person name="Saxena A."/>
            <person name="Anand S."/>
            <person name="Nigam A."/>
            <person name="Ravi V."/>
            <person name="Raghuvanshi S."/>
            <person name="Khurana P."/>
            <person name="Tyagi A.K."/>
            <person name="Khurana J.P."/>
            <person name="Lal R."/>
        </authorList>
    </citation>
    <scope>NUCLEOTIDE SEQUENCE [LARGE SCALE GENOMIC DNA]</scope>
    <source>
        <strain evidence="1 2">S699</strain>
    </source>
</reference>
<evidence type="ECO:0000313" key="1">
    <source>
        <dbReference type="EMBL" id="AEK44415.1"/>
    </source>
</evidence>
<evidence type="ECO:0000313" key="2">
    <source>
        <dbReference type="Proteomes" id="UP000006138"/>
    </source>
</evidence>
<proteinExistence type="predicted"/>
<organism evidence="1 2">
    <name type="scientific">Amycolatopsis mediterranei (strain S699)</name>
    <name type="common">Nocardia mediterranei</name>
    <dbReference type="NCBI Taxonomy" id="713604"/>
    <lineage>
        <taxon>Bacteria</taxon>
        <taxon>Bacillati</taxon>
        <taxon>Actinomycetota</taxon>
        <taxon>Actinomycetes</taxon>
        <taxon>Pseudonocardiales</taxon>
        <taxon>Pseudonocardiaceae</taxon>
        <taxon>Amycolatopsis</taxon>
    </lineage>
</organism>
<accession>A0A9R0UB71</accession>
<gene>
    <name evidence="1" type="ordered locus">RAM_29700</name>
</gene>
<dbReference type="Proteomes" id="UP000006138">
    <property type="component" value="Chromosome"/>
</dbReference>
<name>A0A9R0UB71_AMYMS</name>
<protein>
    <submittedName>
        <fullName evidence="1">Uncharacterized protein</fullName>
    </submittedName>
</protein>
<dbReference type="EMBL" id="CP002896">
    <property type="protein sequence ID" value="AEK44415.1"/>
    <property type="molecule type" value="Genomic_DNA"/>
</dbReference>
<dbReference type="KEGG" id="amn:RAM_29700"/>